<accession>B9Z8K4</accession>
<comment type="caution">
    <text evidence="3">The sequence shown here is derived from an EMBL/GenBank/DDBJ whole genome shotgun (WGS) entry which is preliminary data.</text>
</comment>
<dbReference type="Gene3D" id="2.160.10.10">
    <property type="entry name" value="Hexapeptide repeat proteins"/>
    <property type="match status" value="1"/>
</dbReference>
<dbReference type="PANTHER" id="PTHR23416">
    <property type="entry name" value="SIALIC ACID SYNTHASE-RELATED"/>
    <property type="match status" value="1"/>
</dbReference>
<comment type="similarity">
    <text evidence="1">Belongs to the transferase hexapeptide repeat family.</text>
</comment>
<evidence type="ECO:0000256" key="1">
    <source>
        <dbReference type="ARBA" id="ARBA00007274"/>
    </source>
</evidence>
<evidence type="ECO:0000313" key="3">
    <source>
        <dbReference type="EMBL" id="EEG06942.1"/>
    </source>
</evidence>
<dbReference type="eggNOG" id="COG0110">
    <property type="taxonomic scope" value="Bacteria"/>
</dbReference>
<dbReference type="EMBL" id="ACIS01000013">
    <property type="protein sequence ID" value="EEG06942.1"/>
    <property type="molecule type" value="Genomic_DNA"/>
</dbReference>
<keyword evidence="2 3" id="KW-0808">Transferase</keyword>
<dbReference type="PANTHER" id="PTHR23416:SF23">
    <property type="entry name" value="ACETYLTRANSFERASE C18B11.09C-RELATED"/>
    <property type="match status" value="1"/>
</dbReference>
<dbReference type="GO" id="GO:0008374">
    <property type="term" value="F:O-acyltransferase activity"/>
    <property type="evidence" value="ECO:0007669"/>
    <property type="project" value="TreeGrafter"/>
</dbReference>
<gene>
    <name evidence="3" type="ORF">FuraDRAFT_3690</name>
</gene>
<dbReference type="Pfam" id="PF00132">
    <property type="entry name" value="Hexapep"/>
    <property type="match status" value="1"/>
</dbReference>
<name>B9Z8K4_9NEIS</name>
<dbReference type="InterPro" id="IPR051159">
    <property type="entry name" value="Hexapeptide_acetyltransf"/>
</dbReference>
<dbReference type="AlphaFoldDB" id="B9Z8K4"/>
<dbReference type="RefSeq" id="WP_008955708.1">
    <property type="nucleotide sequence ID" value="NZ_ACIS01000013.1"/>
</dbReference>
<organism evidence="3 4">
    <name type="scientific">Pseudogulbenkiania ferrooxidans 2002</name>
    <dbReference type="NCBI Taxonomy" id="279714"/>
    <lineage>
        <taxon>Bacteria</taxon>
        <taxon>Pseudomonadati</taxon>
        <taxon>Pseudomonadota</taxon>
        <taxon>Betaproteobacteria</taxon>
        <taxon>Neisseriales</taxon>
        <taxon>Chromobacteriaceae</taxon>
        <taxon>Pseudogulbenkiania</taxon>
    </lineage>
</organism>
<dbReference type="InterPro" id="IPR001451">
    <property type="entry name" value="Hexapep"/>
</dbReference>
<dbReference type="CDD" id="cd04647">
    <property type="entry name" value="LbH_MAT_like"/>
    <property type="match status" value="1"/>
</dbReference>
<evidence type="ECO:0000256" key="2">
    <source>
        <dbReference type="ARBA" id="ARBA00022679"/>
    </source>
</evidence>
<dbReference type="InterPro" id="IPR011004">
    <property type="entry name" value="Trimer_LpxA-like_sf"/>
</dbReference>
<dbReference type="SUPFAM" id="SSF51161">
    <property type="entry name" value="Trimeric LpxA-like enzymes"/>
    <property type="match status" value="1"/>
</dbReference>
<evidence type="ECO:0000313" key="4">
    <source>
        <dbReference type="Proteomes" id="UP000003165"/>
    </source>
</evidence>
<dbReference type="Proteomes" id="UP000003165">
    <property type="component" value="Unassembled WGS sequence"/>
</dbReference>
<keyword evidence="4" id="KW-1185">Reference proteome</keyword>
<protein>
    <submittedName>
        <fullName evidence="3">Carbonic anhydrase/acetyltransferase isoleucine patch superfamily-like protein</fullName>
    </submittedName>
</protein>
<sequence length="176" mass="19143" precursor="true">MVLERLLLRLYRLWPLLRGARLAPGARVHPSARVTRWNALSLGKNALLYWRGDALIGLHGRLTLGADSHLAPYFYLLIGDHHLYFGHNVAVGPRSLFFCHSNGIPADVPVTPFTECHVDGDIRVGDNVFIGAGCIVLPGCEIGDNVVLAAGSVAKGRLESGWLYAGAPAKQVRRLC</sequence>
<reference evidence="3 4" key="1">
    <citation type="submission" date="2009-02" db="EMBL/GenBank/DDBJ databases">
        <title>Sequencing of the draft genome and assembly of Lutiella nitroferrum 2002.</title>
        <authorList>
            <consortium name="US DOE Joint Genome Institute (JGI-PGF)"/>
            <person name="Lucas S."/>
            <person name="Copeland A."/>
            <person name="Lapidus A."/>
            <person name="Glavina del Rio T."/>
            <person name="Tice H."/>
            <person name="Bruce D."/>
            <person name="Goodwin L."/>
            <person name="Pitluck S."/>
            <person name="Larimer F."/>
            <person name="Land M.L."/>
            <person name="Hauser L."/>
            <person name="Coates J.D."/>
        </authorList>
    </citation>
    <scope>NUCLEOTIDE SEQUENCE [LARGE SCALE GENOMIC DNA]</scope>
    <source>
        <strain evidence="3 4">2002</strain>
    </source>
</reference>
<proteinExistence type="inferred from homology"/>